<evidence type="ECO:0000313" key="2">
    <source>
        <dbReference type="Proteomes" id="UP000605013"/>
    </source>
</evidence>
<keyword evidence="2" id="KW-1185">Reference proteome</keyword>
<proteinExistence type="predicted"/>
<organism evidence="1 2">
    <name type="scientific">Olleya sediminilitoris</name>
    <dbReference type="NCBI Taxonomy" id="2795739"/>
    <lineage>
        <taxon>Bacteria</taxon>
        <taxon>Pseudomonadati</taxon>
        <taxon>Bacteroidota</taxon>
        <taxon>Flavobacteriia</taxon>
        <taxon>Flavobacteriales</taxon>
        <taxon>Flavobacteriaceae</taxon>
    </lineage>
</organism>
<sequence>MKTFNFKPFKFYFYLPILFLTLVLSCQDEVSDIVNPEQEDVIEANSDTANLMSMVALNDGSIDNIIDYANCVEVVLPVTITTNGVTITIQSIEEYAELETMFQTFTMGQEAIQFSYPITLTLNDYSTITINTESELLALINTCNDENEVDDDIECIDIQYPIAFSIYDTDFQVSETVTVDNDEALYLFLESLNASVITSLNFPVTLILADGNTIEVNSNQELEIAIAEAEDDCDEDDDFNFYDTDCTDQAIELALKECIWNLPVYNTTDPLNSYYIQFNVDYSFVTYNLYGNSVHDGVWTVSQNDDNQFILDLDTNWEDLSGSWIIDNCSQTNLFELYNMNTQTLVVLEQNCDVNFAYSCFEDITFTVCDDDGSLDLQTTIVLDELYPNCTSSDLNIYYFNTEADANASVNPLASPYTNMSSTEVIYVRVEHVNNPNEFQIFTVNLIVQNCASSCTEGDVDGILQDCKWVISNYEGDSSFNIFNINFENDQNMIINSDNENYTGNWSTSQDGGQVVVTLSDISGGNVQILDGNYYVVECTANQIILHEVTNSNIEVVLDKDCD</sequence>
<dbReference type="Proteomes" id="UP000605013">
    <property type="component" value="Unassembled WGS sequence"/>
</dbReference>
<comment type="caution">
    <text evidence="1">The sequence shown here is derived from an EMBL/GenBank/DDBJ whole genome shotgun (WGS) entry which is preliminary data.</text>
</comment>
<reference evidence="1 2" key="1">
    <citation type="submission" date="2020-12" db="EMBL/GenBank/DDBJ databases">
        <title>Olleya sediminilitoris sp. nov., isolated from a tidal flat.</title>
        <authorList>
            <person name="Park S."/>
            <person name="Yoon J.-H."/>
        </authorList>
    </citation>
    <scope>NUCLEOTIDE SEQUENCE [LARGE SCALE GENOMIC DNA]</scope>
    <source>
        <strain evidence="1 2">YSTF-M6</strain>
    </source>
</reference>
<evidence type="ECO:0008006" key="3">
    <source>
        <dbReference type="Google" id="ProtNLM"/>
    </source>
</evidence>
<protein>
    <recommendedName>
        <fullName evidence="3">Lipocalin-like domain-containing protein</fullName>
    </recommendedName>
</protein>
<dbReference type="PROSITE" id="PS51257">
    <property type="entry name" value="PROKAR_LIPOPROTEIN"/>
    <property type="match status" value="1"/>
</dbReference>
<evidence type="ECO:0000313" key="1">
    <source>
        <dbReference type="EMBL" id="MBL7559994.1"/>
    </source>
</evidence>
<accession>A0ABS1WLJ7</accession>
<gene>
    <name evidence="1" type="ORF">JAO71_09285</name>
</gene>
<dbReference type="RefSeq" id="WP_203000432.1">
    <property type="nucleotide sequence ID" value="NZ_JAEMEF010000007.1"/>
</dbReference>
<name>A0ABS1WLJ7_9FLAO</name>
<dbReference type="EMBL" id="JAEMEF010000007">
    <property type="protein sequence ID" value="MBL7559994.1"/>
    <property type="molecule type" value="Genomic_DNA"/>
</dbReference>